<evidence type="ECO:0000313" key="3">
    <source>
        <dbReference type="Proteomes" id="UP000886885"/>
    </source>
</evidence>
<reference evidence="2" key="1">
    <citation type="journal article" date="2020" name="bioRxiv">
        <title>Hybrid origin of Populus tomentosa Carr. identified through genome sequencing and phylogenomic analysis.</title>
        <authorList>
            <person name="An X."/>
            <person name="Gao K."/>
            <person name="Chen Z."/>
            <person name="Li J."/>
            <person name="Yang X."/>
            <person name="Yang X."/>
            <person name="Zhou J."/>
            <person name="Guo T."/>
            <person name="Zhao T."/>
            <person name="Huang S."/>
            <person name="Miao D."/>
            <person name="Khan W.U."/>
            <person name="Rao P."/>
            <person name="Ye M."/>
            <person name="Lei B."/>
            <person name="Liao W."/>
            <person name="Wang J."/>
            <person name="Ji L."/>
            <person name="Li Y."/>
            <person name="Guo B."/>
            <person name="Mustafa N.S."/>
            <person name="Li S."/>
            <person name="Yun Q."/>
            <person name="Keller S.R."/>
            <person name="Mao J."/>
            <person name="Zhang R."/>
            <person name="Strauss S.H."/>
        </authorList>
    </citation>
    <scope>NUCLEOTIDE SEQUENCE</scope>
    <source>
        <strain evidence="2">GM15</strain>
        <tissue evidence="2">Leaf</tissue>
    </source>
</reference>
<evidence type="ECO:0000313" key="2">
    <source>
        <dbReference type="EMBL" id="KAG6743983.1"/>
    </source>
</evidence>
<keyword evidence="1" id="KW-0812">Transmembrane</keyword>
<evidence type="ECO:0008006" key="4">
    <source>
        <dbReference type="Google" id="ProtNLM"/>
    </source>
</evidence>
<sequence>MVYAERTMASLKSQDCGSICQLALFLLAVVAGISIITLGLTMNSKYSPRTQKQPLVIRLNSFSVSDLNVSNSISGANWDAMLLFGNRHSYFEISIESFESFVYYYHQDALSCALVESIHLGPKKQKLVQIKFNASGCGGGEQPFVEERVLKEIKRDGDNGTLHLGLMLNFQASYRKGPWSWVYWLRAKCTDLDVVFETGPGAGMMIGDEPRACSVPLLNFGVALLPRKFQTTYRAGHIMESNAPSPVSITSREEILKPEGLFSTGRLKSPGAGYTPPLSYPPTLEYAPPGPYPASLMLEHHHQHITLMLQHINKDVKSHQVSYKAFCQQ</sequence>
<evidence type="ECO:0000256" key="1">
    <source>
        <dbReference type="SAM" id="Phobius"/>
    </source>
</evidence>
<feature type="transmembrane region" description="Helical" evidence="1">
    <location>
        <begin position="21"/>
        <end position="42"/>
    </location>
</feature>
<keyword evidence="1" id="KW-1133">Transmembrane helix</keyword>
<proteinExistence type="predicted"/>
<keyword evidence="3" id="KW-1185">Reference proteome</keyword>
<keyword evidence="1" id="KW-0472">Membrane</keyword>
<gene>
    <name evidence="2" type="ORF">POTOM_052687</name>
</gene>
<comment type="caution">
    <text evidence="2">The sequence shown here is derived from an EMBL/GenBank/DDBJ whole genome shotgun (WGS) entry which is preliminary data.</text>
</comment>
<dbReference type="Proteomes" id="UP000886885">
    <property type="component" value="Chromosome 16D"/>
</dbReference>
<dbReference type="AlphaFoldDB" id="A0A8X7Y0L6"/>
<name>A0A8X7Y0L6_POPTO</name>
<organism evidence="2 3">
    <name type="scientific">Populus tomentosa</name>
    <name type="common">Chinese white poplar</name>
    <dbReference type="NCBI Taxonomy" id="118781"/>
    <lineage>
        <taxon>Eukaryota</taxon>
        <taxon>Viridiplantae</taxon>
        <taxon>Streptophyta</taxon>
        <taxon>Embryophyta</taxon>
        <taxon>Tracheophyta</taxon>
        <taxon>Spermatophyta</taxon>
        <taxon>Magnoliopsida</taxon>
        <taxon>eudicotyledons</taxon>
        <taxon>Gunneridae</taxon>
        <taxon>Pentapetalae</taxon>
        <taxon>rosids</taxon>
        <taxon>fabids</taxon>
        <taxon>Malpighiales</taxon>
        <taxon>Salicaceae</taxon>
        <taxon>Saliceae</taxon>
        <taxon>Populus</taxon>
    </lineage>
</organism>
<dbReference type="OrthoDB" id="695142at2759"/>
<dbReference type="EMBL" id="JAAWWB010000032">
    <property type="protein sequence ID" value="KAG6743983.1"/>
    <property type="molecule type" value="Genomic_DNA"/>
</dbReference>
<accession>A0A8X7Y0L6</accession>
<protein>
    <recommendedName>
        <fullName evidence="4">Hydroxyproline-rich glycoprotein family protein</fullName>
    </recommendedName>
</protein>